<name>A0A3Q7Y8J5_CICAR</name>
<dbReference type="Proteomes" id="UP000087171">
    <property type="component" value="Chromosome Ca2"/>
</dbReference>
<protein>
    <submittedName>
        <fullName evidence="3">Disease resistance protein RGA4</fullName>
    </submittedName>
</protein>
<dbReference type="PANTHER" id="PTHR36766">
    <property type="entry name" value="PLANT BROAD-SPECTRUM MILDEW RESISTANCE PROTEIN RPW8"/>
    <property type="match status" value="1"/>
</dbReference>
<accession>A0A3Q7Y8J5</accession>
<reference evidence="3" key="2">
    <citation type="submission" date="2025-08" db="UniProtKB">
        <authorList>
            <consortium name="RefSeq"/>
        </authorList>
    </citation>
    <scope>IDENTIFICATION</scope>
    <source>
        <tissue evidence="3">Etiolated seedlings</tissue>
    </source>
</reference>
<organism evidence="2 3">
    <name type="scientific">Cicer arietinum</name>
    <name type="common">Chickpea</name>
    <name type="synonym">Garbanzo</name>
    <dbReference type="NCBI Taxonomy" id="3827"/>
    <lineage>
        <taxon>Eukaryota</taxon>
        <taxon>Viridiplantae</taxon>
        <taxon>Streptophyta</taxon>
        <taxon>Embryophyta</taxon>
        <taxon>Tracheophyta</taxon>
        <taxon>Spermatophyta</taxon>
        <taxon>Magnoliopsida</taxon>
        <taxon>eudicotyledons</taxon>
        <taxon>Gunneridae</taxon>
        <taxon>Pentapetalae</taxon>
        <taxon>rosids</taxon>
        <taxon>fabids</taxon>
        <taxon>Fabales</taxon>
        <taxon>Fabaceae</taxon>
        <taxon>Papilionoideae</taxon>
        <taxon>50 kb inversion clade</taxon>
        <taxon>NPAAA clade</taxon>
        <taxon>Hologalegina</taxon>
        <taxon>IRL clade</taxon>
        <taxon>Cicereae</taxon>
        <taxon>Cicer</taxon>
    </lineage>
</organism>
<dbReference type="OrthoDB" id="1428032at2759"/>
<evidence type="ECO:0000256" key="1">
    <source>
        <dbReference type="ARBA" id="ARBA00022821"/>
    </source>
</evidence>
<dbReference type="InterPro" id="IPR032675">
    <property type="entry name" value="LRR_dom_sf"/>
</dbReference>
<dbReference type="SUPFAM" id="SSF52047">
    <property type="entry name" value="RNI-like"/>
    <property type="match status" value="1"/>
</dbReference>
<dbReference type="RefSeq" id="XP_027187972.1">
    <property type="nucleotide sequence ID" value="XM_027332171.1"/>
</dbReference>
<dbReference type="GO" id="GO:0006952">
    <property type="term" value="P:defense response"/>
    <property type="evidence" value="ECO:0007669"/>
    <property type="project" value="UniProtKB-KW"/>
</dbReference>
<evidence type="ECO:0000313" key="3">
    <source>
        <dbReference type="RefSeq" id="XP_027187972.1"/>
    </source>
</evidence>
<dbReference type="AlphaFoldDB" id="A0A3Q7Y8J5"/>
<keyword evidence="2" id="KW-1185">Reference proteome</keyword>
<proteinExistence type="predicted"/>
<reference evidence="2" key="1">
    <citation type="journal article" date="2013" name="Nat. Biotechnol.">
        <title>Draft genome sequence of chickpea (Cicer arietinum) provides a resource for trait improvement.</title>
        <authorList>
            <person name="Varshney R.K."/>
            <person name="Song C."/>
            <person name="Saxena R.K."/>
            <person name="Azam S."/>
            <person name="Yu S."/>
            <person name="Sharpe A.G."/>
            <person name="Cannon S."/>
            <person name="Baek J."/>
            <person name="Rosen B.D."/>
            <person name="Tar'an B."/>
            <person name="Millan T."/>
            <person name="Zhang X."/>
            <person name="Ramsay L.D."/>
            <person name="Iwata A."/>
            <person name="Wang Y."/>
            <person name="Nelson W."/>
            <person name="Farmer A.D."/>
            <person name="Gaur P.M."/>
            <person name="Soderlund C."/>
            <person name="Penmetsa R.V."/>
            <person name="Xu C."/>
            <person name="Bharti A.K."/>
            <person name="He W."/>
            <person name="Winter P."/>
            <person name="Zhao S."/>
            <person name="Hane J.K."/>
            <person name="Carrasquilla-Garcia N."/>
            <person name="Condie J.A."/>
            <person name="Upadhyaya H.D."/>
            <person name="Luo M.C."/>
            <person name="Thudi M."/>
            <person name="Gowda C.L."/>
            <person name="Singh N.P."/>
            <person name="Lichtenzveig J."/>
            <person name="Gali K.K."/>
            <person name="Rubio J."/>
            <person name="Nadarajan N."/>
            <person name="Dolezel J."/>
            <person name="Bansal K.C."/>
            <person name="Xu X."/>
            <person name="Edwards D."/>
            <person name="Zhang G."/>
            <person name="Kahl G."/>
            <person name="Gil J."/>
            <person name="Singh K.B."/>
            <person name="Datta S.K."/>
            <person name="Jackson S.A."/>
            <person name="Wang J."/>
            <person name="Cook D.R."/>
        </authorList>
    </citation>
    <scope>NUCLEOTIDE SEQUENCE [LARGE SCALE GENOMIC DNA]</scope>
    <source>
        <strain evidence="2">cv. CDC Frontier</strain>
    </source>
</reference>
<keyword evidence="1" id="KW-0611">Plant defense</keyword>
<evidence type="ECO:0000313" key="2">
    <source>
        <dbReference type="Proteomes" id="UP000087171"/>
    </source>
</evidence>
<gene>
    <name evidence="3" type="primary">LOC105851580</name>
</gene>
<sequence>MTALQPLILCDLPNLASLPDWLRNLGLLDELKISMCPKLRCLPKSIQCLTALKSLKIYGCSELEIHCKESTGEKIAHIQWIVVENARMFYGGGGSSYTLDYFSHCYSCFFP</sequence>
<dbReference type="Gene3D" id="3.80.10.10">
    <property type="entry name" value="Ribonuclease Inhibitor"/>
    <property type="match status" value="1"/>
</dbReference>
<dbReference type="PANTHER" id="PTHR36766:SF42">
    <property type="entry name" value="NB-ARC DOMAIN DISEASE RESISTANCE PROTEIN"/>
    <property type="match status" value="1"/>
</dbReference>